<reference evidence="3" key="1">
    <citation type="journal article" date="2014" name="Int. J. Syst. Evol. Microbiol.">
        <title>Complete genome of a new Firmicutes species belonging to the dominant human colonic microbiota ('Ruminococcus bicirculans') reveals two chromosomes and a selective capacity to utilize plant glucans.</title>
        <authorList>
            <consortium name="NISC Comparative Sequencing Program"/>
            <person name="Wegmann U."/>
            <person name="Louis P."/>
            <person name="Goesmann A."/>
            <person name="Henrissat B."/>
            <person name="Duncan S.H."/>
            <person name="Flint H.J."/>
        </authorList>
    </citation>
    <scope>NUCLEOTIDE SEQUENCE</scope>
    <source>
        <strain evidence="3">NBRC 103408</strain>
    </source>
</reference>
<dbReference type="InterPro" id="IPR006504">
    <property type="entry name" value="Tscrpt_reg_Spx/MgsR"/>
</dbReference>
<dbReference type="PANTHER" id="PTHR30041:SF8">
    <property type="entry name" value="PROTEIN YFFB"/>
    <property type="match status" value="1"/>
</dbReference>
<comment type="caution">
    <text evidence="3">The sequence shown here is derived from an EMBL/GenBank/DDBJ whole genome shotgun (WGS) entry which is preliminary data.</text>
</comment>
<evidence type="ECO:0008006" key="5">
    <source>
        <dbReference type="Google" id="ProtNLM"/>
    </source>
</evidence>
<protein>
    <recommendedName>
        <fullName evidence="5">Arsenate reductase</fullName>
    </recommendedName>
</protein>
<dbReference type="EMBL" id="BSNF01000008">
    <property type="protein sequence ID" value="GLQ07427.1"/>
    <property type="molecule type" value="Genomic_DNA"/>
</dbReference>
<accession>A0ABQ5U5J0</accession>
<gene>
    <name evidence="3" type="ORF">GCM10007924_26480</name>
</gene>
<dbReference type="Gene3D" id="3.40.30.10">
    <property type="entry name" value="Glutaredoxin"/>
    <property type="match status" value="1"/>
</dbReference>
<dbReference type="NCBIfam" id="TIGR01617">
    <property type="entry name" value="arsC_related"/>
    <property type="match status" value="1"/>
</dbReference>
<sequence length="132" mass="14929">MREQGCYPVVLFSFGEGAMLKIYGIRNCDTVRKALKWAEEQGLEFTFHDYRKDPLSPETVEKWLSAIDRSKLVNKRGTTYRNLDDAAKAQLEGEGALPLLLEQPTLMKRPLFDTGRGYVVGFTDAERAVLLG</sequence>
<dbReference type="SUPFAM" id="SSF52833">
    <property type="entry name" value="Thioredoxin-like"/>
    <property type="match status" value="1"/>
</dbReference>
<dbReference type="Pfam" id="PF03960">
    <property type="entry name" value="ArsC"/>
    <property type="match status" value="1"/>
</dbReference>
<organism evidence="3 4">
    <name type="scientific">Sneathiella chinensis</name>
    <dbReference type="NCBI Taxonomy" id="349750"/>
    <lineage>
        <taxon>Bacteria</taxon>
        <taxon>Pseudomonadati</taxon>
        <taxon>Pseudomonadota</taxon>
        <taxon>Alphaproteobacteria</taxon>
        <taxon>Sneathiellales</taxon>
        <taxon>Sneathiellaceae</taxon>
        <taxon>Sneathiella</taxon>
    </lineage>
</organism>
<dbReference type="InterPro" id="IPR006660">
    <property type="entry name" value="Arsenate_reductase-like"/>
</dbReference>
<dbReference type="CDD" id="cd03035">
    <property type="entry name" value="ArsC_Yffb"/>
    <property type="match status" value="1"/>
</dbReference>
<name>A0ABQ5U5J0_9PROT</name>
<reference evidence="3" key="2">
    <citation type="submission" date="2023-01" db="EMBL/GenBank/DDBJ databases">
        <title>Draft genome sequence of Sneathiella chinensis strain NBRC 103408.</title>
        <authorList>
            <person name="Sun Q."/>
            <person name="Mori K."/>
        </authorList>
    </citation>
    <scope>NUCLEOTIDE SEQUENCE</scope>
    <source>
        <strain evidence="3">NBRC 103408</strain>
    </source>
</reference>
<dbReference type="InterPro" id="IPR036249">
    <property type="entry name" value="Thioredoxin-like_sf"/>
</dbReference>
<keyword evidence="4" id="KW-1185">Reference proteome</keyword>
<dbReference type="Proteomes" id="UP001161409">
    <property type="component" value="Unassembled WGS sequence"/>
</dbReference>
<evidence type="ECO:0000313" key="4">
    <source>
        <dbReference type="Proteomes" id="UP001161409"/>
    </source>
</evidence>
<evidence type="ECO:0000256" key="2">
    <source>
        <dbReference type="PROSITE-ProRule" id="PRU01282"/>
    </source>
</evidence>
<evidence type="ECO:0000313" key="3">
    <source>
        <dbReference type="EMBL" id="GLQ07427.1"/>
    </source>
</evidence>
<evidence type="ECO:0000256" key="1">
    <source>
        <dbReference type="ARBA" id="ARBA00007198"/>
    </source>
</evidence>
<comment type="similarity">
    <text evidence="1 2">Belongs to the ArsC family.</text>
</comment>
<dbReference type="PANTHER" id="PTHR30041">
    <property type="entry name" value="ARSENATE REDUCTASE"/>
    <property type="match status" value="1"/>
</dbReference>
<dbReference type="PROSITE" id="PS51353">
    <property type="entry name" value="ARSC"/>
    <property type="match status" value="1"/>
</dbReference>
<proteinExistence type="inferred from homology"/>